<feature type="compositionally biased region" description="Low complexity" evidence="10">
    <location>
        <begin position="306"/>
        <end position="316"/>
    </location>
</feature>
<feature type="compositionally biased region" description="Basic residues" evidence="10">
    <location>
        <begin position="84"/>
        <end position="94"/>
    </location>
</feature>
<feature type="compositionally biased region" description="Low complexity" evidence="10">
    <location>
        <begin position="382"/>
        <end position="399"/>
    </location>
</feature>
<dbReference type="GO" id="GO:0005737">
    <property type="term" value="C:cytoplasm"/>
    <property type="evidence" value="ECO:0007669"/>
    <property type="project" value="TreeGrafter"/>
</dbReference>
<comment type="caution">
    <text evidence="12">The sequence shown here is derived from an EMBL/GenBank/DDBJ whole genome shotgun (WGS) entry which is preliminary data.</text>
</comment>
<feature type="compositionally biased region" description="Low complexity" evidence="10">
    <location>
        <begin position="18"/>
        <end position="30"/>
    </location>
</feature>
<keyword evidence="5" id="KW-0418">Kinase</keyword>
<keyword evidence="4 9" id="KW-0547">Nucleotide-binding</keyword>
<dbReference type="PROSITE" id="PS50011">
    <property type="entry name" value="PROTEIN_KINASE_DOM"/>
    <property type="match status" value="1"/>
</dbReference>
<dbReference type="InterPro" id="IPR000719">
    <property type="entry name" value="Prot_kinase_dom"/>
</dbReference>
<evidence type="ECO:0000313" key="13">
    <source>
        <dbReference type="Proteomes" id="UP000001396"/>
    </source>
</evidence>
<dbReference type="InterPro" id="IPR011009">
    <property type="entry name" value="Kinase-like_dom_sf"/>
</dbReference>
<dbReference type="GO" id="GO:0005634">
    <property type="term" value="C:nucleus"/>
    <property type="evidence" value="ECO:0007669"/>
    <property type="project" value="TreeGrafter"/>
</dbReference>
<evidence type="ECO:0000256" key="7">
    <source>
        <dbReference type="ARBA" id="ARBA00047899"/>
    </source>
</evidence>
<dbReference type="GO" id="GO:0005524">
    <property type="term" value="F:ATP binding"/>
    <property type="evidence" value="ECO:0007669"/>
    <property type="project" value="UniProtKB-UniRule"/>
</dbReference>
<feature type="compositionally biased region" description="Low complexity" evidence="10">
    <location>
        <begin position="420"/>
        <end position="434"/>
    </location>
</feature>
<dbReference type="SUPFAM" id="SSF56112">
    <property type="entry name" value="Protein kinase-like (PK-like)"/>
    <property type="match status" value="1"/>
</dbReference>
<dbReference type="InterPro" id="IPR008271">
    <property type="entry name" value="Ser/Thr_kinase_AS"/>
</dbReference>
<evidence type="ECO:0000256" key="9">
    <source>
        <dbReference type="PROSITE-ProRule" id="PRU10141"/>
    </source>
</evidence>
<dbReference type="PANTHER" id="PTHR47634">
    <property type="entry name" value="PROTEIN KINASE DOMAIN-CONTAINING PROTEIN-RELATED"/>
    <property type="match status" value="1"/>
</dbReference>
<evidence type="ECO:0000256" key="8">
    <source>
        <dbReference type="ARBA" id="ARBA00048679"/>
    </source>
</evidence>
<feature type="compositionally biased region" description="Gly residues" evidence="10">
    <location>
        <begin position="7"/>
        <end position="17"/>
    </location>
</feature>
<dbReference type="GO" id="GO:0000245">
    <property type="term" value="P:spliceosomal complex assembly"/>
    <property type="evidence" value="ECO:0007669"/>
    <property type="project" value="TreeGrafter"/>
</dbReference>
<protein>
    <recommendedName>
        <fullName evidence="1">non-specific serine/threonine protein kinase</fullName>
        <ecNumber evidence="1">2.7.11.1</ecNumber>
    </recommendedName>
</protein>
<dbReference type="EMBL" id="ADBJ01000002">
    <property type="protein sequence ID" value="EFA86813.1"/>
    <property type="molecule type" value="Genomic_DNA"/>
</dbReference>
<dbReference type="Pfam" id="PF00069">
    <property type="entry name" value="Pkinase"/>
    <property type="match status" value="2"/>
</dbReference>
<feature type="region of interest" description="Disordered" evidence="10">
    <location>
        <begin position="306"/>
        <end position="434"/>
    </location>
</feature>
<dbReference type="SMART" id="SM00220">
    <property type="entry name" value="S_TKc"/>
    <property type="match status" value="1"/>
</dbReference>
<keyword evidence="3" id="KW-0808">Transferase</keyword>
<dbReference type="FunFam" id="3.30.200.20:FF:000770">
    <property type="entry name" value="SRSF protein kinase 2"/>
    <property type="match status" value="1"/>
</dbReference>
<gene>
    <name evidence="12" type="primary">sky1</name>
    <name evidence="12" type="ORF">PPL_00618</name>
</gene>
<name>D3AWZ0_HETP5</name>
<evidence type="ECO:0000259" key="11">
    <source>
        <dbReference type="PROSITE" id="PS50011"/>
    </source>
</evidence>
<dbReference type="RefSeq" id="XP_020438916.1">
    <property type="nucleotide sequence ID" value="XM_020571642.1"/>
</dbReference>
<dbReference type="GO" id="GO:0050684">
    <property type="term" value="P:regulation of mRNA processing"/>
    <property type="evidence" value="ECO:0007669"/>
    <property type="project" value="TreeGrafter"/>
</dbReference>
<dbReference type="Gene3D" id="1.10.510.10">
    <property type="entry name" value="Transferase(Phosphotransferase) domain 1"/>
    <property type="match status" value="1"/>
</dbReference>
<feature type="binding site" evidence="9">
    <location>
        <position position="173"/>
    </location>
    <ligand>
        <name>ATP</name>
        <dbReference type="ChEBI" id="CHEBI:30616"/>
    </ligand>
</feature>
<feature type="domain" description="Protein kinase" evidence="11">
    <location>
        <begin position="144"/>
        <end position="534"/>
    </location>
</feature>
<dbReference type="OMA" id="NENTYYD"/>
<dbReference type="AlphaFoldDB" id="D3AWZ0"/>
<feature type="compositionally biased region" description="Low complexity" evidence="10">
    <location>
        <begin position="39"/>
        <end position="83"/>
    </location>
</feature>
<feature type="compositionally biased region" description="Basic and acidic residues" evidence="10">
    <location>
        <begin position="403"/>
        <end position="417"/>
    </location>
</feature>
<dbReference type="EC" id="2.7.11.1" evidence="1"/>
<keyword evidence="2" id="KW-0723">Serine/threonine-protein kinase</keyword>
<dbReference type="GeneID" id="31356150"/>
<feature type="compositionally biased region" description="Low complexity" evidence="10">
    <location>
        <begin position="324"/>
        <end position="374"/>
    </location>
</feature>
<dbReference type="PROSITE" id="PS00107">
    <property type="entry name" value="PROTEIN_KINASE_ATP"/>
    <property type="match status" value="1"/>
</dbReference>
<evidence type="ECO:0000256" key="2">
    <source>
        <dbReference type="ARBA" id="ARBA00022527"/>
    </source>
</evidence>
<dbReference type="STRING" id="670386.D3AWZ0"/>
<keyword evidence="6 9" id="KW-0067">ATP-binding</keyword>
<evidence type="ECO:0000256" key="1">
    <source>
        <dbReference type="ARBA" id="ARBA00012513"/>
    </source>
</evidence>
<dbReference type="PANTHER" id="PTHR47634:SF9">
    <property type="entry name" value="PROTEIN KINASE DOMAIN-CONTAINING PROTEIN-RELATED"/>
    <property type="match status" value="1"/>
</dbReference>
<proteinExistence type="predicted"/>
<feature type="region of interest" description="Disordered" evidence="10">
    <location>
        <begin position="1"/>
        <end position="99"/>
    </location>
</feature>
<dbReference type="PROSITE" id="PS00108">
    <property type="entry name" value="PROTEIN_KINASE_ST"/>
    <property type="match status" value="1"/>
</dbReference>
<dbReference type="Gene3D" id="3.30.200.20">
    <property type="entry name" value="Phosphorylase Kinase, domain 1"/>
    <property type="match status" value="1"/>
</dbReference>
<organism evidence="12 13">
    <name type="scientific">Heterostelium pallidum (strain ATCC 26659 / Pp 5 / PN500)</name>
    <name type="common">Cellular slime mold</name>
    <name type="synonym">Polysphondylium pallidum</name>
    <dbReference type="NCBI Taxonomy" id="670386"/>
    <lineage>
        <taxon>Eukaryota</taxon>
        <taxon>Amoebozoa</taxon>
        <taxon>Evosea</taxon>
        <taxon>Eumycetozoa</taxon>
        <taxon>Dictyostelia</taxon>
        <taxon>Acytosteliales</taxon>
        <taxon>Acytosteliaceae</taxon>
        <taxon>Heterostelium</taxon>
    </lineage>
</organism>
<dbReference type="InParanoid" id="D3AWZ0"/>
<keyword evidence="13" id="KW-1185">Reference proteome</keyword>
<reference evidence="12 13" key="1">
    <citation type="journal article" date="2011" name="Genome Res.">
        <title>Phylogeny-wide analysis of social amoeba genomes highlights ancient origins for complex intercellular communication.</title>
        <authorList>
            <person name="Heidel A.J."/>
            <person name="Lawal H.M."/>
            <person name="Felder M."/>
            <person name="Schilde C."/>
            <person name="Helps N.R."/>
            <person name="Tunggal B."/>
            <person name="Rivero F."/>
            <person name="John U."/>
            <person name="Schleicher M."/>
            <person name="Eichinger L."/>
            <person name="Platzer M."/>
            <person name="Noegel A.A."/>
            <person name="Schaap P."/>
            <person name="Gloeckner G."/>
        </authorList>
    </citation>
    <scope>NUCLEOTIDE SEQUENCE [LARGE SCALE GENOMIC DNA]</scope>
    <source>
        <strain evidence="13">ATCC 26659 / Pp 5 / PN500</strain>
    </source>
</reference>
<dbReference type="Proteomes" id="UP000001396">
    <property type="component" value="Unassembled WGS sequence"/>
</dbReference>
<comment type="catalytic activity">
    <reaction evidence="8">
        <text>L-seryl-[protein] + ATP = O-phospho-L-seryl-[protein] + ADP + H(+)</text>
        <dbReference type="Rhea" id="RHEA:17989"/>
        <dbReference type="Rhea" id="RHEA-COMP:9863"/>
        <dbReference type="Rhea" id="RHEA-COMP:11604"/>
        <dbReference type="ChEBI" id="CHEBI:15378"/>
        <dbReference type="ChEBI" id="CHEBI:29999"/>
        <dbReference type="ChEBI" id="CHEBI:30616"/>
        <dbReference type="ChEBI" id="CHEBI:83421"/>
        <dbReference type="ChEBI" id="CHEBI:456216"/>
        <dbReference type="EC" id="2.7.11.1"/>
    </reaction>
</comment>
<dbReference type="GO" id="GO:0004674">
    <property type="term" value="F:protein serine/threonine kinase activity"/>
    <property type="evidence" value="ECO:0007669"/>
    <property type="project" value="UniProtKB-KW"/>
</dbReference>
<evidence type="ECO:0000256" key="5">
    <source>
        <dbReference type="ARBA" id="ARBA00022777"/>
    </source>
</evidence>
<evidence type="ECO:0000256" key="4">
    <source>
        <dbReference type="ARBA" id="ARBA00022741"/>
    </source>
</evidence>
<sequence length="534" mass="57429">MTSLGGTTLGGGGGSGGNSSTTSTGTMLGTSIGGGGGSVTSMNTTTTLGSSSSSVGTTLSGSSSSSVLNNSGGSIPTTTTAAATKKRQQKKKKATTTGSSGDVTMAVEKICYLPQSQSDDEGILDYKVGGYHPVSKDDVFNGRYQVIDKLGWGHFSTVWLCLDRDSKRNVALKIVRSAKSYTETAEDEIQLLTASAGTHTVATLLDHFIHKGPHGRHVCMVFEVLGNNLLDLIKHYRYRGIPLTLVKSIMKQVIIGLDHLHTKCKVIHTDLKPENVLLCKSFDTHSEDFTWGQLYGFYKYNNKQHQQQQAQQQQEQSSTTSNLSSVTAETASTSTSTSTSPTSSTISSTSPPSTTTTTSNNNSSSSNSNSLSTTSKERQLSRESSLNKSSSSHKSGSSSNTTHPRDIEGNGEDDLKKIRNSSNNNNNVDNDIDMDSNSNSNLNFVNGKSFVIDNTKSSECLTETHYPEVEIVDLGNGCWIDRHFTDDIQTRQYRSPEAIVRGKWSTPVDIWSAACMAFELATGDHLFKPKSVIT</sequence>
<evidence type="ECO:0000256" key="10">
    <source>
        <dbReference type="SAM" id="MobiDB-lite"/>
    </source>
</evidence>
<comment type="catalytic activity">
    <reaction evidence="7">
        <text>L-threonyl-[protein] + ATP = O-phospho-L-threonyl-[protein] + ADP + H(+)</text>
        <dbReference type="Rhea" id="RHEA:46608"/>
        <dbReference type="Rhea" id="RHEA-COMP:11060"/>
        <dbReference type="Rhea" id="RHEA-COMP:11605"/>
        <dbReference type="ChEBI" id="CHEBI:15378"/>
        <dbReference type="ChEBI" id="CHEBI:30013"/>
        <dbReference type="ChEBI" id="CHEBI:30616"/>
        <dbReference type="ChEBI" id="CHEBI:61977"/>
        <dbReference type="ChEBI" id="CHEBI:456216"/>
        <dbReference type="EC" id="2.7.11.1"/>
    </reaction>
</comment>
<evidence type="ECO:0000256" key="3">
    <source>
        <dbReference type="ARBA" id="ARBA00022679"/>
    </source>
</evidence>
<evidence type="ECO:0000313" key="12">
    <source>
        <dbReference type="EMBL" id="EFA86813.1"/>
    </source>
</evidence>
<dbReference type="InterPro" id="IPR017441">
    <property type="entry name" value="Protein_kinase_ATP_BS"/>
</dbReference>
<dbReference type="FunCoup" id="D3AWZ0">
    <property type="interactions" value="633"/>
</dbReference>
<evidence type="ECO:0000256" key="6">
    <source>
        <dbReference type="ARBA" id="ARBA00022840"/>
    </source>
</evidence>
<accession>D3AWZ0</accession>
<dbReference type="InterPro" id="IPR051334">
    <property type="entry name" value="SRPK"/>
</dbReference>